<organism evidence="2 3">
    <name type="scientific">Saitoella complicata (strain BCRC 22490 / CBS 7301 / JCM 7358 / NBRC 10748 / NRRL Y-17804)</name>
    <dbReference type="NCBI Taxonomy" id="698492"/>
    <lineage>
        <taxon>Eukaryota</taxon>
        <taxon>Fungi</taxon>
        <taxon>Dikarya</taxon>
        <taxon>Ascomycota</taxon>
        <taxon>Taphrinomycotina</taxon>
        <taxon>Taphrinomycotina incertae sedis</taxon>
        <taxon>Saitoella</taxon>
    </lineage>
</organism>
<feature type="region of interest" description="Disordered" evidence="1">
    <location>
        <begin position="62"/>
        <end position="118"/>
    </location>
</feature>
<gene>
    <name evidence="2" type="ORF">G7K_0443-t1</name>
</gene>
<feature type="region of interest" description="Disordered" evidence="1">
    <location>
        <begin position="1"/>
        <end position="25"/>
    </location>
</feature>
<accession>A0A0E9N8S9</accession>
<dbReference type="EMBL" id="BACD03000003">
    <property type="protein sequence ID" value="GAO46208.1"/>
    <property type="molecule type" value="Genomic_DNA"/>
</dbReference>
<reference evidence="2 3" key="1">
    <citation type="journal article" date="2011" name="J. Gen. Appl. Microbiol.">
        <title>Draft genome sequencing of the enigmatic yeast Saitoella complicata.</title>
        <authorList>
            <person name="Nishida H."/>
            <person name="Hamamoto M."/>
            <person name="Sugiyama J."/>
        </authorList>
    </citation>
    <scope>NUCLEOTIDE SEQUENCE [LARGE SCALE GENOMIC DNA]</scope>
    <source>
        <strain evidence="2 3">NRRL Y-17804</strain>
    </source>
</reference>
<evidence type="ECO:0000256" key="1">
    <source>
        <dbReference type="SAM" id="MobiDB-lite"/>
    </source>
</evidence>
<reference evidence="2 3" key="3">
    <citation type="journal article" date="2015" name="Genome Announc.">
        <title>Draft Genome Sequence of the Archiascomycetous Yeast Saitoella complicata.</title>
        <authorList>
            <person name="Yamauchi K."/>
            <person name="Kondo S."/>
            <person name="Hamamoto M."/>
            <person name="Takahashi Y."/>
            <person name="Ogura Y."/>
            <person name="Hayashi T."/>
            <person name="Nishida H."/>
        </authorList>
    </citation>
    <scope>NUCLEOTIDE SEQUENCE [LARGE SCALE GENOMIC DNA]</scope>
    <source>
        <strain evidence="2 3">NRRL Y-17804</strain>
    </source>
</reference>
<dbReference type="STRING" id="698492.A0A0E9N8S9"/>
<dbReference type="Proteomes" id="UP000033140">
    <property type="component" value="Unassembled WGS sequence"/>
</dbReference>
<sequence length="261" mass="29505">MNSSPGCLGTYATHHEITQHSPTRESPFWVTRRKFPRSFTAQTSPSAAFSVPSNVGSVANGLGAGRARSTPPTRHSLKHKKPCISSYRPDIDKRTSAITLGNAKRPGRARKTPAQPQDAELEPDIAVTDLTDLPDDATTEMIETAALPLLSRAFKVRLVVSRPGQSAYPELLTEMKLQWDWNVAGLHIKDKVRMRLNHDQTFSTEVREDDYTLEFAYRVVRGNFRLGPTRIWGIDKWRAFLEEMEDMRTRWKLNDFIPATS</sequence>
<protein>
    <submittedName>
        <fullName evidence="2">Uncharacterized protein</fullName>
    </submittedName>
</protein>
<dbReference type="AlphaFoldDB" id="A0A0E9N8S9"/>
<dbReference type="RefSeq" id="XP_019024200.1">
    <property type="nucleotide sequence ID" value="XM_019165345.1"/>
</dbReference>
<evidence type="ECO:0000313" key="2">
    <source>
        <dbReference type="EMBL" id="GAO46208.1"/>
    </source>
</evidence>
<reference evidence="2 3" key="2">
    <citation type="journal article" date="2014" name="J. Gen. Appl. Microbiol.">
        <title>The early diverging ascomycetous budding yeast Saitoella complicata has three histone deacetylases belonging to the Clr6, Hos2, and Rpd3 lineages.</title>
        <authorList>
            <person name="Nishida H."/>
            <person name="Matsumoto T."/>
            <person name="Kondo S."/>
            <person name="Hamamoto M."/>
            <person name="Yoshikawa H."/>
        </authorList>
    </citation>
    <scope>NUCLEOTIDE SEQUENCE [LARGE SCALE GENOMIC DNA]</scope>
    <source>
        <strain evidence="2 3">NRRL Y-17804</strain>
    </source>
</reference>
<evidence type="ECO:0000313" key="3">
    <source>
        <dbReference type="Proteomes" id="UP000033140"/>
    </source>
</evidence>
<proteinExistence type="predicted"/>
<name>A0A0E9N8S9_SAICN</name>
<keyword evidence="3" id="KW-1185">Reference proteome</keyword>
<comment type="caution">
    <text evidence="2">The sequence shown here is derived from an EMBL/GenBank/DDBJ whole genome shotgun (WGS) entry which is preliminary data.</text>
</comment>